<dbReference type="InterPro" id="IPR036390">
    <property type="entry name" value="WH_DNA-bd_sf"/>
</dbReference>
<comment type="similarity">
    <text evidence="1">Belongs to the LysR transcriptional regulatory family.</text>
</comment>
<evidence type="ECO:0000256" key="2">
    <source>
        <dbReference type="ARBA" id="ARBA00023015"/>
    </source>
</evidence>
<evidence type="ECO:0000256" key="4">
    <source>
        <dbReference type="ARBA" id="ARBA00023163"/>
    </source>
</evidence>
<dbReference type="GO" id="GO:0003677">
    <property type="term" value="F:DNA binding"/>
    <property type="evidence" value="ECO:0007669"/>
    <property type="project" value="UniProtKB-KW"/>
</dbReference>
<dbReference type="GO" id="GO:0003700">
    <property type="term" value="F:DNA-binding transcription factor activity"/>
    <property type="evidence" value="ECO:0007669"/>
    <property type="project" value="InterPro"/>
</dbReference>
<dbReference type="GO" id="GO:0005829">
    <property type="term" value="C:cytosol"/>
    <property type="evidence" value="ECO:0007669"/>
    <property type="project" value="TreeGrafter"/>
</dbReference>
<dbReference type="Gene3D" id="1.10.10.10">
    <property type="entry name" value="Winged helix-like DNA-binding domain superfamily/Winged helix DNA-binding domain"/>
    <property type="match status" value="1"/>
</dbReference>
<dbReference type="PROSITE" id="PS50931">
    <property type="entry name" value="HTH_LYSR"/>
    <property type="match status" value="1"/>
</dbReference>
<evidence type="ECO:0000313" key="7">
    <source>
        <dbReference type="Proteomes" id="UP000060602"/>
    </source>
</evidence>
<evidence type="ECO:0000313" key="6">
    <source>
        <dbReference type="EMBL" id="AMG38769.1"/>
    </source>
</evidence>
<sequence length="302" mass="32367">MPTPLKIQHLRQFLLAADHGSFRQAAQGTFRSQAAVSAAMQDLEQQLGAPLFEPGKRAQLTPLGVAVAPLFRELLATHDRVLDAARRFGTGHQGPVALAVMPSLADEWLPRLLERYARNHPDVRIRAIDEPSPEVHRLVLTGEVQVGVAGQAPRTDEVAFTPVARDAFGLVCRKSHPLARRRGPVPWSALAEERLIGNATFDTLKNRQLGGAIDDPAMVVSNRASLLASVEGGLGVTVLPVLARPAAGSGLAFVPLAGPVVERIVGVLTRKEETLLPSVAAMHALALQSLAQFTRRKGAVRV</sequence>
<dbReference type="Proteomes" id="UP000060602">
    <property type="component" value="Chromosome"/>
</dbReference>
<dbReference type="EMBL" id="CP014060">
    <property type="protein sequence ID" value="AMG38769.1"/>
    <property type="molecule type" value="Genomic_DNA"/>
</dbReference>
<keyword evidence="3" id="KW-0238">DNA-binding</keyword>
<reference evidence="7" key="1">
    <citation type="submission" date="2015-12" db="EMBL/GenBank/DDBJ databases">
        <title>FDA dAtabase for Regulatory Grade micrObial Sequences (FDA-ARGOS): Supporting development and validation of Infectious Disease Dx tests.</title>
        <authorList>
            <person name="Case J."/>
            <person name="Tallon L."/>
            <person name="Sadzewicz L."/>
            <person name="Sengamalay N."/>
            <person name="Ott S."/>
            <person name="Godinez A."/>
            <person name="Nagaraj S."/>
            <person name="Nadendla S."/>
            <person name="Sichtig H."/>
        </authorList>
    </citation>
    <scope>NUCLEOTIDE SEQUENCE [LARGE SCALE GENOMIC DNA]</scope>
    <source>
        <strain evidence="7">FDAARGOS_147</strain>
    </source>
</reference>
<name>A0A0X8P2V0_ALCXX</name>
<dbReference type="Pfam" id="PF00126">
    <property type="entry name" value="HTH_1"/>
    <property type="match status" value="1"/>
</dbReference>
<evidence type="ECO:0000256" key="3">
    <source>
        <dbReference type="ARBA" id="ARBA00023125"/>
    </source>
</evidence>
<feature type="domain" description="HTH lysR-type" evidence="5">
    <location>
        <begin position="5"/>
        <end position="61"/>
    </location>
</feature>
<dbReference type="Pfam" id="PF03466">
    <property type="entry name" value="LysR_substrate"/>
    <property type="match status" value="1"/>
</dbReference>
<dbReference type="RefSeq" id="WP_006391240.1">
    <property type="nucleotide sequence ID" value="NZ_CP014060.2"/>
</dbReference>
<dbReference type="SUPFAM" id="SSF46785">
    <property type="entry name" value="Winged helix' DNA-binding domain"/>
    <property type="match status" value="1"/>
</dbReference>
<dbReference type="InterPro" id="IPR050950">
    <property type="entry name" value="HTH-type_LysR_regulators"/>
</dbReference>
<protein>
    <submittedName>
        <fullName evidence="6">LysR family transcriptional regulator</fullName>
    </submittedName>
</protein>
<gene>
    <name evidence="6" type="ORF">AL504_23705</name>
</gene>
<keyword evidence="2" id="KW-0805">Transcription regulation</keyword>
<dbReference type="PANTHER" id="PTHR30419:SF8">
    <property type="entry name" value="NITROGEN ASSIMILATION TRANSCRIPTIONAL ACTIVATOR-RELATED"/>
    <property type="match status" value="1"/>
</dbReference>
<accession>A0A0X8P2V0</accession>
<dbReference type="InterPro" id="IPR005119">
    <property type="entry name" value="LysR_subst-bd"/>
</dbReference>
<dbReference type="InterPro" id="IPR036388">
    <property type="entry name" value="WH-like_DNA-bd_sf"/>
</dbReference>
<evidence type="ECO:0000256" key="1">
    <source>
        <dbReference type="ARBA" id="ARBA00009437"/>
    </source>
</evidence>
<organism evidence="6 7">
    <name type="scientific">Alcaligenes xylosoxydans xylosoxydans</name>
    <name type="common">Achromobacter xylosoxidans</name>
    <dbReference type="NCBI Taxonomy" id="85698"/>
    <lineage>
        <taxon>Bacteria</taxon>
        <taxon>Pseudomonadati</taxon>
        <taxon>Pseudomonadota</taxon>
        <taxon>Betaproteobacteria</taxon>
        <taxon>Burkholderiales</taxon>
        <taxon>Alcaligenaceae</taxon>
        <taxon>Achromobacter</taxon>
    </lineage>
</organism>
<dbReference type="AlphaFoldDB" id="A0A0X8P2V0"/>
<dbReference type="Gene3D" id="3.40.190.10">
    <property type="entry name" value="Periplasmic binding protein-like II"/>
    <property type="match status" value="2"/>
</dbReference>
<dbReference type="SUPFAM" id="SSF53850">
    <property type="entry name" value="Periplasmic binding protein-like II"/>
    <property type="match status" value="1"/>
</dbReference>
<proteinExistence type="inferred from homology"/>
<keyword evidence="4" id="KW-0804">Transcription</keyword>
<dbReference type="InterPro" id="IPR000847">
    <property type="entry name" value="LysR_HTH_N"/>
</dbReference>
<evidence type="ECO:0000259" key="5">
    <source>
        <dbReference type="PROSITE" id="PS50931"/>
    </source>
</evidence>
<dbReference type="PANTHER" id="PTHR30419">
    <property type="entry name" value="HTH-TYPE TRANSCRIPTIONAL REGULATOR YBHD"/>
    <property type="match status" value="1"/>
</dbReference>